<accession>A0A9N9F8N4</accession>
<gene>
    <name evidence="2" type="ORF">CPELLU_LOCUS3265</name>
</gene>
<feature type="region of interest" description="Disordered" evidence="1">
    <location>
        <begin position="27"/>
        <end position="60"/>
    </location>
</feature>
<evidence type="ECO:0000313" key="3">
    <source>
        <dbReference type="Proteomes" id="UP000789759"/>
    </source>
</evidence>
<name>A0A9N9F8N4_9GLOM</name>
<dbReference type="AlphaFoldDB" id="A0A9N9F8N4"/>
<feature type="compositionally biased region" description="Low complexity" evidence="1">
    <location>
        <begin position="35"/>
        <end position="47"/>
    </location>
</feature>
<proteinExistence type="predicted"/>
<protein>
    <submittedName>
        <fullName evidence="2">7010_t:CDS:1</fullName>
    </submittedName>
</protein>
<dbReference type="EMBL" id="CAJVQA010001551">
    <property type="protein sequence ID" value="CAG8518456.1"/>
    <property type="molecule type" value="Genomic_DNA"/>
</dbReference>
<keyword evidence="3" id="KW-1185">Reference proteome</keyword>
<reference evidence="2" key="1">
    <citation type="submission" date="2021-06" db="EMBL/GenBank/DDBJ databases">
        <authorList>
            <person name="Kallberg Y."/>
            <person name="Tangrot J."/>
            <person name="Rosling A."/>
        </authorList>
    </citation>
    <scope>NUCLEOTIDE SEQUENCE</scope>
    <source>
        <strain evidence="2">FL966</strain>
    </source>
</reference>
<comment type="caution">
    <text evidence="2">The sequence shown here is derived from an EMBL/GenBank/DDBJ whole genome shotgun (WGS) entry which is preliminary data.</text>
</comment>
<evidence type="ECO:0000313" key="2">
    <source>
        <dbReference type="EMBL" id="CAG8518456.1"/>
    </source>
</evidence>
<organism evidence="2 3">
    <name type="scientific">Cetraspora pellucida</name>
    <dbReference type="NCBI Taxonomy" id="1433469"/>
    <lineage>
        <taxon>Eukaryota</taxon>
        <taxon>Fungi</taxon>
        <taxon>Fungi incertae sedis</taxon>
        <taxon>Mucoromycota</taxon>
        <taxon>Glomeromycotina</taxon>
        <taxon>Glomeromycetes</taxon>
        <taxon>Diversisporales</taxon>
        <taxon>Gigasporaceae</taxon>
        <taxon>Cetraspora</taxon>
    </lineage>
</organism>
<evidence type="ECO:0000256" key="1">
    <source>
        <dbReference type="SAM" id="MobiDB-lite"/>
    </source>
</evidence>
<dbReference type="Proteomes" id="UP000789759">
    <property type="component" value="Unassembled WGS sequence"/>
</dbReference>
<sequence>MPVYNRISERNTYISVKILRVSPSLNTSTEAYGMPSSSDKSFPSPLSADVLVKKHSGGDS</sequence>